<protein>
    <submittedName>
        <fullName evidence="1">Uncharacterized protein</fullName>
    </submittedName>
</protein>
<name>X1ICR1_9ZZZZ</name>
<sequence>MPDEAITYEHEPESLTAPPDLRALAAKVESLSHQIDSLFGNDSDLRQLFFEKILPLIHEAEERKI</sequence>
<comment type="caution">
    <text evidence="1">The sequence shown here is derived from an EMBL/GenBank/DDBJ whole genome shotgun (WGS) entry which is preliminary data.</text>
</comment>
<evidence type="ECO:0000313" key="1">
    <source>
        <dbReference type="EMBL" id="GAH67035.1"/>
    </source>
</evidence>
<feature type="non-terminal residue" evidence="1">
    <location>
        <position position="65"/>
    </location>
</feature>
<dbReference type="EMBL" id="BARU01033400">
    <property type="protein sequence ID" value="GAH67035.1"/>
    <property type="molecule type" value="Genomic_DNA"/>
</dbReference>
<proteinExistence type="predicted"/>
<dbReference type="AlphaFoldDB" id="X1ICR1"/>
<accession>X1ICR1</accession>
<organism evidence="1">
    <name type="scientific">marine sediment metagenome</name>
    <dbReference type="NCBI Taxonomy" id="412755"/>
    <lineage>
        <taxon>unclassified sequences</taxon>
        <taxon>metagenomes</taxon>
        <taxon>ecological metagenomes</taxon>
    </lineage>
</organism>
<reference evidence="1" key="1">
    <citation type="journal article" date="2014" name="Front. Microbiol.">
        <title>High frequency of phylogenetically diverse reductive dehalogenase-homologous genes in deep subseafloor sedimentary metagenomes.</title>
        <authorList>
            <person name="Kawai M."/>
            <person name="Futagami T."/>
            <person name="Toyoda A."/>
            <person name="Takaki Y."/>
            <person name="Nishi S."/>
            <person name="Hori S."/>
            <person name="Arai W."/>
            <person name="Tsubouchi T."/>
            <person name="Morono Y."/>
            <person name="Uchiyama I."/>
            <person name="Ito T."/>
            <person name="Fujiyama A."/>
            <person name="Inagaki F."/>
            <person name="Takami H."/>
        </authorList>
    </citation>
    <scope>NUCLEOTIDE SEQUENCE</scope>
    <source>
        <strain evidence="1">Expedition CK06-06</strain>
    </source>
</reference>
<gene>
    <name evidence="1" type="ORF">S03H2_52577</name>
</gene>